<comment type="caution">
    <text evidence="5">The sequence shown here is derived from an EMBL/GenBank/DDBJ whole genome shotgun (WGS) entry which is preliminary data.</text>
</comment>
<dbReference type="Pfam" id="PF10432">
    <property type="entry name" value="bact-PGI_C"/>
    <property type="match status" value="1"/>
</dbReference>
<accession>A0A645HT17</accession>
<dbReference type="GO" id="GO:0005975">
    <property type="term" value="P:carbohydrate metabolic process"/>
    <property type="evidence" value="ECO:0007669"/>
    <property type="project" value="InterPro"/>
</dbReference>
<feature type="domain" description="Bifunctional glucose-6-phosphate/mannose-6-phosphate isomerase C-terminal" evidence="4">
    <location>
        <begin position="2"/>
        <end position="67"/>
    </location>
</feature>
<comment type="similarity">
    <text evidence="1">Belongs to the PGI/PMI family.</text>
</comment>
<proteinExistence type="inferred from homology"/>
<evidence type="ECO:0000313" key="5">
    <source>
        <dbReference type="EMBL" id="MPN42097.1"/>
    </source>
</evidence>
<name>A0A645HT17_9ZZZZ</name>
<dbReference type="InterPro" id="IPR019490">
    <property type="entry name" value="Glu6P/Mann6P_isomerase_C"/>
</dbReference>
<reference evidence="5" key="1">
    <citation type="submission" date="2019-08" db="EMBL/GenBank/DDBJ databases">
        <authorList>
            <person name="Kucharzyk K."/>
            <person name="Murdoch R.W."/>
            <person name="Higgins S."/>
            <person name="Loffler F."/>
        </authorList>
    </citation>
    <scope>NUCLEOTIDE SEQUENCE</scope>
</reference>
<gene>
    <name evidence="5" type="ORF">SDC9_189653</name>
</gene>
<dbReference type="InterPro" id="IPR046348">
    <property type="entry name" value="SIS_dom_sf"/>
</dbReference>
<keyword evidence="2" id="KW-0413">Isomerase</keyword>
<evidence type="ECO:0000256" key="3">
    <source>
        <dbReference type="SAM" id="MobiDB-lite"/>
    </source>
</evidence>
<evidence type="ECO:0000259" key="4">
    <source>
        <dbReference type="Pfam" id="PF10432"/>
    </source>
</evidence>
<protein>
    <recommendedName>
        <fullName evidence="4">Bifunctional glucose-6-phosphate/mannose-6-phosphate isomerase C-terminal domain-containing protein</fullName>
    </recommendedName>
</protein>
<feature type="region of interest" description="Disordered" evidence="3">
    <location>
        <begin position="76"/>
        <end position="101"/>
    </location>
</feature>
<dbReference type="GO" id="GO:0004347">
    <property type="term" value="F:glucose-6-phosphate isomerase activity"/>
    <property type="evidence" value="ECO:0007669"/>
    <property type="project" value="InterPro"/>
</dbReference>
<feature type="compositionally biased region" description="Basic residues" evidence="3">
    <location>
        <begin position="79"/>
        <end position="88"/>
    </location>
</feature>
<evidence type="ECO:0000256" key="1">
    <source>
        <dbReference type="ARBA" id="ARBA00010523"/>
    </source>
</evidence>
<organism evidence="5">
    <name type="scientific">bioreactor metagenome</name>
    <dbReference type="NCBI Taxonomy" id="1076179"/>
    <lineage>
        <taxon>unclassified sequences</taxon>
        <taxon>metagenomes</taxon>
        <taxon>ecological metagenomes</taxon>
    </lineage>
</organism>
<dbReference type="GO" id="GO:1901135">
    <property type="term" value="P:carbohydrate derivative metabolic process"/>
    <property type="evidence" value="ECO:0007669"/>
    <property type="project" value="InterPro"/>
</dbReference>
<dbReference type="GO" id="GO:0097367">
    <property type="term" value="F:carbohydrate derivative binding"/>
    <property type="evidence" value="ECO:0007669"/>
    <property type="project" value="InterPro"/>
</dbReference>
<evidence type="ECO:0000256" key="2">
    <source>
        <dbReference type="ARBA" id="ARBA00023235"/>
    </source>
</evidence>
<dbReference type="Gene3D" id="3.40.50.10490">
    <property type="entry name" value="Glucose-6-phosphate isomerase like protein, domain 1"/>
    <property type="match status" value="1"/>
</dbReference>
<sequence>MRKLLNITVCTLRERGMNPLVIRIRGRTAIERGLRAIMIGDYVSIYLAQYSGVDPAQVNTIVSFKSRFSTLLSYMEKRKQQRSRKKKKSEKEENPPSEPKS</sequence>
<dbReference type="SUPFAM" id="SSF53697">
    <property type="entry name" value="SIS domain"/>
    <property type="match status" value="1"/>
</dbReference>
<dbReference type="AlphaFoldDB" id="A0A645HT17"/>
<dbReference type="GO" id="GO:0004476">
    <property type="term" value="F:mannose-6-phosphate isomerase activity"/>
    <property type="evidence" value="ECO:0007669"/>
    <property type="project" value="InterPro"/>
</dbReference>
<feature type="compositionally biased region" description="Basic and acidic residues" evidence="3">
    <location>
        <begin position="89"/>
        <end position="101"/>
    </location>
</feature>
<dbReference type="EMBL" id="VSSQ01099593">
    <property type="protein sequence ID" value="MPN42097.1"/>
    <property type="molecule type" value="Genomic_DNA"/>
</dbReference>